<evidence type="ECO:0000256" key="1">
    <source>
        <dbReference type="SAM" id="SignalP"/>
    </source>
</evidence>
<keyword evidence="3" id="KW-1185">Reference proteome</keyword>
<dbReference type="Proteomes" id="UP000827092">
    <property type="component" value="Unassembled WGS sequence"/>
</dbReference>
<feature type="chain" id="PRO_5043630531" evidence="1">
    <location>
        <begin position="20"/>
        <end position="170"/>
    </location>
</feature>
<feature type="signal peptide" evidence="1">
    <location>
        <begin position="1"/>
        <end position="19"/>
    </location>
</feature>
<keyword evidence="1" id="KW-0732">Signal</keyword>
<name>A0AAV6UUR8_9ARAC</name>
<dbReference type="AlphaFoldDB" id="A0AAV6UUR8"/>
<sequence length="170" mass="18053">MKMLLTFFALVLLVANAYGHHGGDHDGSTENPPGPLFFGPGGFGGGPDGFRGGRGGGFGGGFGGGRFPFRPPPPPFGGRNKNLFPKCKEFFDAVHQILRDQGPPLECFGVSLAERDDCFYQRLLEARMQSTVEPTQNCTDQISEFLNAVGTTTTISTTDVSTTTDAATST</sequence>
<organism evidence="2 3">
    <name type="scientific">Oedothorax gibbosus</name>
    <dbReference type="NCBI Taxonomy" id="931172"/>
    <lineage>
        <taxon>Eukaryota</taxon>
        <taxon>Metazoa</taxon>
        <taxon>Ecdysozoa</taxon>
        <taxon>Arthropoda</taxon>
        <taxon>Chelicerata</taxon>
        <taxon>Arachnida</taxon>
        <taxon>Araneae</taxon>
        <taxon>Araneomorphae</taxon>
        <taxon>Entelegynae</taxon>
        <taxon>Araneoidea</taxon>
        <taxon>Linyphiidae</taxon>
        <taxon>Erigoninae</taxon>
        <taxon>Oedothorax</taxon>
    </lineage>
</organism>
<comment type="caution">
    <text evidence="2">The sequence shown here is derived from an EMBL/GenBank/DDBJ whole genome shotgun (WGS) entry which is preliminary data.</text>
</comment>
<gene>
    <name evidence="2" type="ORF">JTE90_014320</name>
</gene>
<proteinExistence type="predicted"/>
<evidence type="ECO:0000313" key="2">
    <source>
        <dbReference type="EMBL" id="KAG8188082.1"/>
    </source>
</evidence>
<accession>A0AAV6UUR8</accession>
<evidence type="ECO:0000313" key="3">
    <source>
        <dbReference type="Proteomes" id="UP000827092"/>
    </source>
</evidence>
<dbReference type="EMBL" id="JAFNEN010000250">
    <property type="protein sequence ID" value="KAG8188082.1"/>
    <property type="molecule type" value="Genomic_DNA"/>
</dbReference>
<reference evidence="2 3" key="1">
    <citation type="journal article" date="2022" name="Nat. Ecol. Evol.">
        <title>A masculinizing supergene underlies an exaggerated male reproductive morph in a spider.</title>
        <authorList>
            <person name="Hendrickx F."/>
            <person name="De Corte Z."/>
            <person name="Sonet G."/>
            <person name="Van Belleghem S.M."/>
            <person name="Kostlbacher S."/>
            <person name="Vangestel C."/>
        </authorList>
    </citation>
    <scope>NUCLEOTIDE SEQUENCE [LARGE SCALE GENOMIC DNA]</scope>
    <source>
        <strain evidence="2">W744_W776</strain>
    </source>
</reference>
<protein>
    <submittedName>
        <fullName evidence="2">Uncharacterized protein</fullName>
    </submittedName>
</protein>